<evidence type="ECO:0000256" key="2">
    <source>
        <dbReference type="ARBA" id="ARBA00022614"/>
    </source>
</evidence>
<dbReference type="GO" id="GO:0006913">
    <property type="term" value="P:nucleocytoplasmic transport"/>
    <property type="evidence" value="ECO:0007669"/>
    <property type="project" value="TreeGrafter"/>
</dbReference>
<dbReference type="AlphaFoldDB" id="A0A1W0WDZ0"/>
<dbReference type="PANTHER" id="PTHR24113">
    <property type="entry name" value="RAN GTPASE-ACTIVATING PROTEIN 1"/>
    <property type="match status" value="1"/>
</dbReference>
<keyword evidence="3" id="KW-0677">Repeat</keyword>
<dbReference type="SMART" id="SM00368">
    <property type="entry name" value="LRR_RI"/>
    <property type="match status" value="5"/>
</dbReference>
<reference evidence="6" key="1">
    <citation type="submission" date="2017-01" db="EMBL/GenBank/DDBJ databases">
        <title>Comparative genomics of anhydrobiosis in the tardigrade Hypsibius dujardini.</title>
        <authorList>
            <person name="Yoshida Y."/>
            <person name="Koutsovoulos G."/>
            <person name="Laetsch D."/>
            <person name="Stevens L."/>
            <person name="Kumar S."/>
            <person name="Horikawa D."/>
            <person name="Ishino K."/>
            <person name="Komine S."/>
            <person name="Tomita M."/>
            <person name="Blaxter M."/>
            <person name="Arakawa K."/>
        </authorList>
    </citation>
    <scope>NUCLEOTIDE SEQUENCE [LARGE SCALE GENOMIC DNA]</scope>
    <source>
        <strain evidence="6">Z151</strain>
    </source>
</reference>
<accession>A0A1W0WDZ0</accession>
<dbReference type="GO" id="GO:0048471">
    <property type="term" value="C:perinuclear region of cytoplasm"/>
    <property type="evidence" value="ECO:0007669"/>
    <property type="project" value="TreeGrafter"/>
</dbReference>
<keyword evidence="6" id="KW-1185">Reference proteome</keyword>
<evidence type="ECO:0000256" key="3">
    <source>
        <dbReference type="ARBA" id="ARBA00022737"/>
    </source>
</evidence>
<sequence length="554" mass="60819">MSTSNVVRLSDHVPEKSIQFDKPDDIESFLSFMRSSNQIHTLHLSHISIGKDVAVAIGNALANHGELQELHMVAAFKGRQIEEVVQCLEAISEGVARSGCQLRVIDISENAFRGTGIRGMSAVLTGRASFKLEELKMSDQGLSPEGGQVLGKLLKELQENAALVGQELVLRSFKASKNRLENGGASALGKVFANIKTLEEVEVYQCGINAPGLTDLLHGLSASRGLRVLDILDNTCNAKAEKALADAIKSWSKLEDLRINSCLITDKGMLAVLFSLRTNCPSLKILDMGENSVEGAVEEQVLEHLSAMPSLESVVLSGNEFYGKKRVKELFHMRFVEIGKPNAIKKQLDGGHTYGLAGEDDEEEGSDDEEAEGSENDNGAAESDKETGEVSHLSAVDDVAEGEEEDGDTLPPFQYILEAKGDSMWTVSYPDAWTAGHKGSDTDVELFGHRLEQNCFYQTLGYFVTQTWESFEAKNYRDVVTRLAGRAFECMEERAGDENEYRSIKADHELDAILQFAEYLVACASVQVGSGLFEEFFRSMGLVSGKWSVRLWEL</sequence>
<dbReference type="GO" id="GO:0031267">
    <property type="term" value="F:small GTPase binding"/>
    <property type="evidence" value="ECO:0007669"/>
    <property type="project" value="TreeGrafter"/>
</dbReference>
<dbReference type="GO" id="GO:0005829">
    <property type="term" value="C:cytosol"/>
    <property type="evidence" value="ECO:0007669"/>
    <property type="project" value="TreeGrafter"/>
</dbReference>
<evidence type="ECO:0000256" key="1">
    <source>
        <dbReference type="ARBA" id="ARBA00022468"/>
    </source>
</evidence>
<dbReference type="GO" id="GO:0005096">
    <property type="term" value="F:GTPase activator activity"/>
    <property type="evidence" value="ECO:0007669"/>
    <property type="project" value="UniProtKB-KW"/>
</dbReference>
<name>A0A1W0WDZ0_HYPEX</name>
<dbReference type="SUPFAM" id="SSF52047">
    <property type="entry name" value="RNI-like"/>
    <property type="match status" value="1"/>
</dbReference>
<organism evidence="5 6">
    <name type="scientific">Hypsibius exemplaris</name>
    <name type="common">Freshwater tardigrade</name>
    <dbReference type="NCBI Taxonomy" id="2072580"/>
    <lineage>
        <taxon>Eukaryota</taxon>
        <taxon>Metazoa</taxon>
        <taxon>Ecdysozoa</taxon>
        <taxon>Tardigrada</taxon>
        <taxon>Eutardigrada</taxon>
        <taxon>Parachela</taxon>
        <taxon>Hypsibioidea</taxon>
        <taxon>Hypsibiidae</taxon>
        <taxon>Hypsibius</taxon>
    </lineage>
</organism>
<dbReference type="InterPro" id="IPR027038">
    <property type="entry name" value="RanGap"/>
</dbReference>
<evidence type="ECO:0000256" key="4">
    <source>
        <dbReference type="SAM" id="MobiDB-lite"/>
    </source>
</evidence>
<comment type="caution">
    <text evidence="5">The sequence shown here is derived from an EMBL/GenBank/DDBJ whole genome shotgun (WGS) entry which is preliminary data.</text>
</comment>
<dbReference type="Gene3D" id="3.80.10.10">
    <property type="entry name" value="Ribonuclease Inhibitor"/>
    <property type="match status" value="1"/>
</dbReference>
<evidence type="ECO:0000313" key="5">
    <source>
        <dbReference type="EMBL" id="OQV13387.1"/>
    </source>
</evidence>
<keyword evidence="2" id="KW-0433">Leucine-rich repeat</keyword>
<proteinExistence type="predicted"/>
<dbReference type="EMBL" id="MTYJ01000124">
    <property type="protein sequence ID" value="OQV13387.1"/>
    <property type="molecule type" value="Genomic_DNA"/>
</dbReference>
<dbReference type="PANTHER" id="PTHR24113:SF12">
    <property type="entry name" value="RAN GTPASE-ACTIVATING PROTEIN 1"/>
    <property type="match status" value="1"/>
</dbReference>
<dbReference type="Proteomes" id="UP000192578">
    <property type="component" value="Unassembled WGS sequence"/>
</dbReference>
<feature type="region of interest" description="Disordered" evidence="4">
    <location>
        <begin position="349"/>
        <end position="392"/>
    </location>
</feature>
<feature type="compositionally biased region" description="Acidic residues" evidence="4">
    <location>
        <begin position="358"/>
        <end position="375"/>
    </location>
</feature>
<protein>
    <submittedName>
        <fullName evidence="5">Ran GTPase-activating protein 1</fullName>
    </submittedName>
</protein>
<keyword evidence="1" id="KW-0343">GTPase activation</keyword>
<gene>
    <name evidence="5" type="ORF">BV898_12337</name>
</gene>
<dbReference type="InterPro" id="IPR032675">
    <property type="entry name" value="LRR_dom_sf"/>
</dbReference>
<dbReference type="GO" id="GO:0005634">
    <property type="term" value="C:nucleus"/>
    <property type="evidence" value="ECO:0007669"/>
    <property type="project" value="TreeGrafter"/>
</dbReference>
<evidence type="ECO:0000313" key="6">
    <source>
        <dbReference type="Proteomes" id="UP000192578"/>
    </source>
</evidence>
<dbReference type="OrthoDB" id="184583at2759"/>